<dbReference type="SUPFAM" id="SSF53300">
    <property type="entry name" value="vWA-like"/>
    <property type="match status" value="1"/>
</dbReference>
<gene>
    <name evidence="2" type="ORF">ACFSQZ_06110</name>
</gene>
<dbReference type="InterPro" id="IPR029062">
    <property type="entry name" value="Class_I_gatase-like"/>
</dbReference>
<comment type="caution">
    <text evidence="2">The sequence shown here is derived from an EMBL/GenBank/DDBJ whole genome shotgun (WGS) entry which is preliminary data.</text>
</comment>
<organism evidence="2 3">
    <name type="scientific">Rubritalea spongiae</name>
    <dbReference type="NCBI Taxonomy" id="430797"/>
    <lineage>
        <taxon>Bacteria</taxon>
        <taxon>Pseudomonadati</taxon>
        <taxon>Verrucomicrobiota</taxon>
        <taxon>Verrucomicrobiia</taxon>
        <taxon>Verrucomicrobiales</taxon>
        <taxon>Rubritaleaceae</taxon>
        <taxon>Rubritalea</taxon>
    </lineage>
</organism>
<dbReference type="Proteomes" id="UP001597297">
    <property type="component" value="Unassembled WGS sequence"/>
</dbReference>
<evidence type="ECO:0000313" key="2">
    <source>
        <dbReference type="EMBL" id="MFD2276035.1"/>
    </source>
</evidence>
<feature type="transmembrane region" description="Helical" evidence="1">
    <location>
        <begin position="47"/>
        <end position="63"/>
    </location>
</feature>
<keyword evidence="3" id="KW-1185">Reference proteome</keyword>
<reference evidence="3" key="1">
    <citation type="journal article" date="2019" name="Int. J. Syst. Evol. Microbiol.">
        <title>The Global Catalogue of Microorganisms (GCM) 10K type strain sequencing project: providing services to taxonomists for standard genome sequencing and annotation.</title>
        <authorList>
            <consortium name="The Broad Institute Genomics Platform"/>
            <consortium name="The Broad Institute Genome Sequencing Center for Infectious Disease"/>
            <person name="Wu L."/>
            <person name="Ma J."/>
        </authorList>
    </citation>
    <scope>NUCLEOTIDE SEQUENCE [LARGE SCALE GENOMIC DNA]</scope>
    <source>
        <strain evidence="3">JCM 16545</strain>
    </source>
</reference>
<evidence type="ECO:0000256" key="1">
    <source>
        <dbReference type="SAM" id="Phobius"/>
    </source>
</evidence>
<proteinExistence type="predicted"/>
<feature type="transmembrane region" description="Helical" evidence="1">
    <location>
        <begin position="16"/>
        <end position="35"/>
    </location>
</feature>
<protein>
    <recommendedName>
        <fullName evidence="4">VWA domain-containing protein</fullName>
    </recommendedName>
</protein>
<dbReference type="Gene3D" id="3.40.50.880">
    <property type="match status" value="1"/>
</dbReference>
<dbReference type="PANTHER" id="PTHR37947">
    <property type="entry name" value="BLL2462 PROTEIN"/>
    <property type="match status" value="1"/>
</dbReference>
<dbReference type="InterPro" id="IPR036465">
    <property type="entry name" value="vWFA_dom_sf"/>
</dbReference>
<evidence type="ECO:0008006" key="4">
    <source>
        <dbReference type="Google" id="ProtNLM"/>
    </source>
</evidence>
<dbReference type="SUPFAM" id="SSF52317">
    <property type="entry name" value="Class I glutamine amidotransferase-like"/>
    <property type="match status" value="1"/>
</dbReference>
<keyword evidence="1" id="KW-0472">Membrane</keyword>
<accession>A0ABW5E3L2</accession>
<evidence type="ECO:0000313" key="3">
    <source>
        <dbReference type="Proteomes" id="UP001597297"/>
    </source>
</evidence>
<sequence>MNFHIHKLYFSPTMPLFIIGILALCIVAFLCVIAVRRSLRPKRTGSIELLRFFIACFVVALLWQPEWRTLIIPEDEPEIAILWDASESGNTTDALVDETNEIISRSAFIQRALDLPVWKELEKDGKIRVFSQAFSEPASESTSQALVGTDINTPIEKLLSQHDNLRSIILLSDGDWNLGSPPVSAAQKMLLQQIPLFVIPVGSKSRIPDLDLIDVTAPTYGIVGEHIQIPFTIRSSLKHDVTTTVTIRDPSANKELTKKIRIPAEKDFFDTLLWRLDNQGANKLEISFPMTEGERVESNNQQELIIQGREENLKALVIETLPRWEYRFIRNALSRDPGVDLDCLLFHPSLGAGDGPDYIQEFPNKPEDLQKYDVIFFGDIGIDKNQLTLEQTNLLKGLVENQASGIVFIPGSQGNQNTLEGTPLGELIPVILDKSKPKGVSESTPSPLSLTSQGRNSLLTMLGNNAEENEEIWENLPGFYWSAAIEKSKGGSDVLATHANRRNRYGRIPLLVTQTAGNGKVLYLGHDSAWRWRRGVEDLYHYRFWGQVARWMSYQRNMAAGERVRLYYAPDRPKPGDFVTLNANAFAPNGAPLQDGSVNVDIVAPDGKTSRVELSPAEETWGAYSGRVRITQPGEWSIKANIAGDSQAPAVETTIVAQGDSLEKIGQPARPEVLEEMARVAKGAVIKPHEISNIDTLIDALPKRPPLEDSFPLWAQISTMIVLLALLALFWTLRKLNGTF</sequence>
<dbReference type="RefSeq" id="WP_377095624.1">
    <property type="nucleotide sequence ID" value="NZ_JBHSJM010000001.1"/>
</dbReference>
<feature type="transmembrane region" description="Helical" evidence="1">
    <location>
        <begin position="713"/>
        <end position="733"/>
    </location>
</feature>
<name>A0ABW5E3L2_9BACT</name>
<keyword evidence="1" id="KW-1133">Transmembrane helix</keyword>
<dbReference type="PANTHER" id="PTHR37947:SF1">
    <property type="entry name" value="BLL2462 PROTEIN"/>
    <property type="match status" value="1"/>
</dbReference>
<keyword evidence="1" id="KW-0812">Transmembrane</keyword>
<dbReference type="EMBL" id="JBHUJC010000018">
    <property type="protein sequence ID" value="MFD2276035.1"/>
    <property type="molecule type" value="Genomic_DNA"/>
</dbReference>